<feature type="domain" description="HTH araC/xylS-type" evidence="7">
    <location>
        <begin position="133"/>
        <end position="230"/>
    </location>
</feature>
<dbReference type="Gene3D" id="2.60.120.10">
    <property type="entry name" value="Jelly Rolls"/>
    <property type="match status" value="1"/>
</dbReference>
<gene>
    <name evidence="8" type="ORF">EAS64_04765</name>
</gene>
<dbReference type="EMBL" id="RPFW01000001">
    <property type="protein sequence ID" value="TVZ07448.1"/>
    <property type="molecule type" value="Genomic_DNA"/>
</dbReference>
<evidence type="ECO:0000256" key="6">
    <source>
        <dbReference type="ARBA" id="ARBA00079449"/>
    </source>
</evidence>
<keyword evidence="3" id="KW-0238">DNA-binding</keyword>
<keyword evidence="9" id="KW-1185">Reference proteome</keyword>
<dbReference type="CDD" id="cd06124">
    <property type="entry name" value="cupin_NimR-like_N"/>
    <property type="match status" value="1"/>
</dbReference>
<dbReference type="InterPro" id="IPR014710">
    <property type="entry name" value="RmlC-like_jellyroll"/>
</dbReference>
<dbReference type="SUPFAM" id="SSF46689">
    <property type="entry name" value="Homeodomain-like"/>
    <property type="match status" value="1"/>
</dbReference>
<comment type="caution">
    <text evidence="8">The sequence shown here is derived from an EMBL/GenBank/DDBJ whole genome shotgun (WGS) entry which is preliminary data.</text>
</comment>
<dbReference type="InterPro" id="IPR003313">
    <property type="entry name" value="AraC-bd"/>
</dbReference>
<dbReference type="InterPro" id="IPR018062">
    <property type="entry name" value="HTH_AraC-typ_CS"/>
</dbReference>
<dbReference type="GO" id="GO:0043565">
    <property type="term" value="F:sequence-specific DNA binding"/>
    <property type="evidence" value="ECO:0007669"/>
    <property type="project" value="InterPro"/>
</dbReference>
<dbReference type="PANTHER" id="PTHR11019:SF199">
    <property type="entry name" value="HTH-TYPE TRANSCRIPTIONAL REGULATOR NIMR"/>
    <property type="match status" value="1"/>
</dbReference>
<evidence type="ECO:0000256" key="4">
    <source>
        <dbReference type="ARBA" id="ARBA00023163"/>
    </source>
</evidence>
<dbReference type="AlphaFoldDB" id="A0A6P2C7Z7"/>
<evidence type="ECO:0000313" key="8">
    <source>
        <dbReference type="EMBL" id="TVZ07448.1"/>
    </source>
</evidence>
<dbReference type="Proteomes" id="UP000460272">
    <property type="component" value="Unassembled WGS sequence"/>
</dbReference>
<dbReference type="Pfam" id="PF12833">
    <property type="entry name" value="HTH_18"/>
    <property type="match status" value="1"/>
</dbReference>
<dbReference type="PANTHER" id="PTHR11019">
    <property type="entry name" value="HTH-TYPE TRANSCRIPTIONAL REGULATOR NIMR"/>
    <property type="match status" value="1"/>
</dbReference>
<keyword evidence="2" id="KW-0805">Transcription regulation</keyword>
<organism evidence="8 9">
    <name type="scientific">Trebonia kvetii</name>
    <dbReference type="NCBI Taxonomy" id="2480626"/>
    <lineage>
        <taxon>Bacteria</taxon>
        <taxon>Bacillati</taxon>
        <taxon>Actinomycetota</taxon>
        <taxon>Actinomycetes</taxon>
        <taxon>Streptosporangiales</taxon>
        <taxon>Treboniaceae</taxon>
        <taxon>Trebonia</taxon>
    </lineage>
</organism>
<evidence type="ECO:0000256" key="3">
    <source>
        <dbReference type="ARBA" id="ARBA00023125"/>
    </source>
</evidence>
<dbReference type="InterPro" id="IPR009057">
    <property type="entry name" value="Homeodomain-like_sf"/>
</dbReference>
<dbReference type="Pfam" id="PF02311">
    <property type="entry name" value="AraC_binding"/>
    <property type="match status" value="1"/>
</dbReference>
<dbReference type="InterPro" id="IPR020449">
    <property type="entry name" value="Tscrpt_reg_AraC-type_HTH"/>
</dbReference>
<dbReference type="Gene3D" id="1.10.10.60">
    <property type="entry name" value="Homeodomain-like"/>
    <property type="match status" value="1"/>
</dbReference>
<protein>
    <recommendedName>
        <fullName evidence="5">HTH-type transcriptional regulator RipA</fullName>
    </recommendedName>
    <alternativeName>
        <fullName evidence="6">Repressor of iron proteins A</fullName>
    </alternativeName>
</protein>
<dbReference type="InterPro" id="IPR018060">
    <property type="entry name" value="HTH_AraC"/>
</dbReference>
<reference evidence="8 9" key="1">
    <citation type="submission" date="2018-11" db="EMBL/GenBank/DDBJ databases">
        <title>Trebonia kvetii gen.nov., sp.nov., a novel acidophilic actinobacterium, and proposal of the new actinobacterial family Treboniaceae fam. nov.</title>
        <authorList>
            <person name="Rapoport D."/>
            <person name="Sagova-Mareckova M."/>
            <person name="Sedlacek I."/>
            <person name="Provaznik J."/>
            <person name="Kralova S."/>
            <person name="Pavlinic D."/>
            <person name="Benes V."/>
            <person name="Kopecky J."/>
        </authorList>
    </citation>
    <scope>NUCLEOTIDE SEQUENCE [LARGE SCALE GENOMIC DNA]</scope>
    <source>
        <strain evidence="8 9">15Tr583</strain>
    </source>
</reference>
<dbReference type="FunFam" id="1.10.10.60:FF:000132">
    <property type="entry name" value="AraC family transcriptional regulator"/>
    <property type="match status" value="1"/>
</dbReference>
<accession>A0A6P2C7Z7</accession>
<keyword evidence="1" id="KW-0678">Repressor</keyword>
<dbReference type="GO" id="GO:0003700">
    <property type="term" value="F:DNA-binding transcription factor activity"/>
    <property type="evidence" value="ECO:0007669"/>
    <property type="project" value="InterPro"/>
</dbReference>
<evidence type="ECO:0000259" key="7">
    <source>
        <dbReference type="PROSITE" id="PS01124"/>
    </source>
</evidence>
<dbReference type="PROSITE" id="PS01124">
    <property type="entry name" value="HTH_ARAC_FAMILY_2"/>
    <property type="match status" value="1"/>
</dbReference>
<evidence type="ECO:0000313" key="9">
    <source>
        <dbReference type="Proteomes" id="UP000460272"/>
    </source>
</evidence>
<evidence type="ECO:0000256" key="2">
    <source>
        <dbReference type="ARBA" id="ARBA00023015"/>
    </source>
</evidence>
<dbReference type="InterPro" id="IPR011051">
    <property type="entry name" value="RmlC_Cupin_sf"/>
</dbReference>
<dbReference type="OrthoDB" id="2039152at2"/>
<dbReference type="SUPFAM" id="SSF51182">
    <property type="entry name" value="RmlC-like cupins"/>
    <property type="match status" value="1"/>
</dbReference>
<keyword evidence="4" id="KW-0804">Transcription</keyword>
<dbReference type="PROSITE" id="PS00041">
    <property type="entry name" value="HTH_ARAC_FAMILY_1"/>
    <property type="match status" value="1"/>
</dbReference>
<evidence type="ECO:0000256" key="1">
    <source>
        <dbReference type="ARBA" id="ARBA00022491"/>
    </source>
</evidence>
<proteinExistence type="predicted"/>
<name>A0A6P2C7Z7_9ACTN</name>
<evidence type="ECO:0000256" key="5">
    <source>
        <dbReference type="ARBA" id="ARBA00074140"/>
    </source>
</evidence>
<dbReference type="SMART" id="SM00342">
    <property type="entry name" value="HTH_ARAC"/>
    <property type="match status" value="1"/>
</dbReference>
<dbReference type="PRINTS" id="PR00032">
    <property type="entry name" value="HTHARAC"/>
</dbReference>
<sequence>MPAGLVFDWHAHVDHQLAWAASGVLTVRTRESAWVLPTTRALWIPAGVRHETLSAGTATMRSAYVRPAQCPIGWTEPTPVSASPLMAELIGYLEDPVLDGRRRANAEAVLVDILRPVAMTTIEVRMPADDRARQVADLISANLADGRTLAEWGRAVGTSERTLARAFLADTGVSFGRWRTRLRLRAAVGALAAGEPVGNVARHVGYDSDSAFVQAFRRETGVTPAAYFRQGA</sequence>